<name>A0A2P5YJB6_GOSBA</name>
<evidence type="ECO:0000313" key="1">
    <source>
        <dbReference type="EMBL" id="PPS15692.1"/>
    </source>
</evidence>
<dbReference type="AlphaFoldDB" id="A0A2P5YJB6"/>
<dbReference type="EMBL" id="KZ663116">
    <property type="protein sequence ID" value="PPS15692.1"/>
    <property type="molecule type" value="Genomic_DNA"/>
</dbReference>
<sequence length="114" mass="12615">MKLEAAHGRGRGPCGVAAARPVLGKSFALFSHGLKHTRVLGHVSVETPVFKISISSAEPRMTHLHRTKWKNTEYRKKDLLIRYGSDSVGYAASSKTLSPTTITFNFRCMSELRA</sequence>
<organism evidence="1 2">
    <name type="scientific">Gossypium barbadense</name>
    <name type="common">Sea Island cotton</name>
    <name type="synonym">Hibiscus barbadensis</name>
    <dbReference type="NCBI Taxonomy" id="3634"/>
    <lineage>
        <taxon>Eukaryota</taxon>
        <taxon>Viridiplantae</taxon>
        <taxon>Streptophyta</taxon>
        <taxon>Embryophyta</taxon>
        <taxon>Tracheophyta</taxon>
        <taxon>Spermatophyta</taxon>
        <taxon>Magnoliopsida</taxon>
        <taxon>eudicotyledons</taxon>
        <taxon>Gunneridae</taxon>
        <taxon>Pentapetalae</taxon>
        <taxon>rosids</taxon>
        <taxon>malvids</taxon>
        <taxon>Malvales</taxon>
        <taxon>Malvaceae</taxon>
        <taxon>Malvoideae</taxon>
        <taxon>Gossypium</taxon>
    </lineage>
</organism>
<dbReference type="Proteomes" id="UP000239757">
    <property type="component" value="Unassembled WGS sequence"/>
</dbReference>
<proteinExistence type="predicted"/>
<reference evidence="1 2" key="1">
    <citation type="submission" date="2015-01" db="EMBL/GenBank/DDBJ databases">
        <title>Genome of allotetraploid Gossypium barbadense reveals genomic plasticity and fiber elongation in cotton evolution.</title>
        <authorList>
            <person name="Chen X."/>
            <person name="Liu X."/>
            <person name="Zhao B."/>
            <person name="Zheng H."/>
            <person name="Hu Y."/>
            <person name="Lu G."/>
            <person name="Yang C."/>
            <person name="Chen J."/>
            <person name="Shan C."/>
            <person name="Zhang L."/>
            <person name="Zhou Y."/>
            <person name="Wang L."/>
            <person name="Guo W."/>
            <person name="Bai Y."/>
            <person name="Ruan J."/>
            <person name="Shangguan X."/>
            <person name="Mao Y."/>
            <person name="Jiang J."/>
            <person name="Zhu Y."/>
            <person name="Lei J."/>
            <person name="Kang H."/>
            <person name="Chen S."/>
            <person name="He X."/>
            <person name="Wang R."/>
            <person name="Wang Y."/>
            <person name="Chen J."/>
            <person name="Wang L."/>
            <person name="Yu S."/>
            <person name="Wang B."/>
            <person name="Wei J."/>
            <person name="Song S."/>
            <person name="Lu X."/>
            <person name="Gao Z."/>
            <person name="Gu W."/>
            <person name="Deng X."/>
            <person name="Ma D."/>
            <person name="Wang S."/>
            <person name="Liang W."/>
            <person name="Fang L."/>
            <person name="Cai C."/>
            <person name="Zhu X."/>
            <person name="Zhou B."/>
            <person name="Zhang Y."/>
            <person name="Chen Z."/>
            <person name="Xu S."/>
            <person name="Zhu R."/>
            <person name="Wang S."/>
            <person name="Zhang T."/>
            <person name="Zhao G."/>
        </authorList>
    </citation>
    <scope>NUCLEOTIDE SEQUENCE [LARGE SCALE GENOMIC DNA]</scope>
    <source>
        <strain evidence="2">cv. Xinhai21</strain>
        <tissue evidence="1">Leaf</tissue>
    </source>
</reference>
<protein>
    <submittedName>
        <fullName evidence="1">Uncharacterized protein</fullName>
    </submittedName>
</protein>
<evidence type="ECO:0000313" key="2">
    <source>
        <dbReference type="Proteomes" id="UP000239757"/>
    </source>
</evidence>
<accession>A0A2P5YJB6</accession>
<gene>
    <name evidence="1" type="ORF">GOBAR_AA04886</name>
</gene>